<keyword evidence="1" id="KW-1133">Transmembrane helix</keyword>
<name>A0A8H5Y1Z5_9HYPO</name>
<reference evidence="2 3" key="1">
    <citation type="submission" date="2020-05" db="EMBL/GenBank/DDBJ databases">
        <title>Identification and distribution of gene clusters putatively required for synthesis of sphingolipid metabolism inhibitors in phylogenetically diverse species of the filamentous fungus Fusarium.</title>
        <authorList>
            <person name="Kim H.-S."/>
            <person name="Busman M."/>
            <person name="Brown D.W."/>
            <person name="Divon H."/>
            <person name="Uhlig S."/>
            <person name="Proctor R.H."/>
        </authorList>
    </citation>
    <scope>NUCLEOTIDE SEQUENCE [LARGE SCALE GENOMIC DNA]</scope>
    <source>
        <strain evidence="2 3">NRRL 66235</strain>
    </source>
</reference>
<dbReference type="OrthoDB" id="3254104at2759"/>
<evidence type="ECO:0000256" key="1">
    <source>
        <dbReference type="SAM" id="Phobius"/>
    </source>
</evidence>
<feature type="transmembrane region" description="Helical" evidence="1">
    <location>
        <begin position="106"/>
        <end position="127"/>
    </location>
</feature>
<keyword evidence="1" id="KW-0812">Transmembrane</keyword>
<feature type="transmembrane region" description="Helical" evidence="1">
    <location>
        <begin position="24"/>
        <end position="43"/>
    </location>
</feature>
<sequence length="222" mass="25099">MTMSSTRLTPYNAMIVESHEELRLYSVLAAVFNWLFLAGFVVFPGTFTSLGKAAALSESKTGQAVQKVMHHTPLIVIGCLCCFLGSIGIGWIAWKRKRNHVWLNDHIFMPGLLNSMVALLMSLTNIYTAQRGSWSNTAIITVSIIGGMLSFEMLNEDPKTGEFLLVPSAEWTNIKVLGVSAMRWPFIRPKRSLVYLESVDQTRWEIIWPNFRKPAMRFRANL</sequence>
<proteinExistence type="predicted"/>
<feature type="transmembrane region" description="Helical" evidence="1">
    <location>
        <begin position="133"/>
        <end position="151"/>
    </location>
</feature>
<accession>A0A8H5Y1Z5</accession>
<keyword evidence="1" id="KW-0472">Membrane</keyword>
<feature type="transmembrane region" description="Helical" evidence="1">
    <location>
        <begin position="74"/>
        <end position="94"/>
    </location>
</feature>
<gene>
    <name evidence="2" type="ORF">FMUND_12738</name>
</gene>
<protein>
    <submittedName>
        <fullName evidence="2">Uncharacterized protein</fullName>
    </submittedName>
</protein>
<dbReference type="AlphaFoldDB" id="A0A8H5Y1Z5"/>
<evidence type="ECO:0000313" key="2">
    <source>
        <dbReference type="EMBL" id="KAF5704044.1"/>
    </source>
</evidence>
<dbReference type="Proteomes" id="UP000544331">
    <property type="component" value="Unassembled WGS sequence"/>
</dbReference>
<comment type="caution">
    <text evidence="2">The sequence shown here is derived from an EMBL/GenBank/DDBJ whole genome shotgun (WGS) entry which is preliminary data.</text>
</comment>
<evidence type="ECO:0000313" key="3">
    <source>
        <dbReference type="Proteomes" id="UP000544331"/>
    </source>
</evidence>
<dbReference type="EMBL" id="JAAOAN010000533">
    <property type="protein sequence ID" value="KAF5704044.1"/>
    <property type="molecule type" value="Genomic_DNA"/>
</dbReference>
<keyword evidence="3" id="KW-1185">Reference proteome</keyword>
<organism evidence="2 3">
    <name type="scientific">Fusarium mundagurra</name>
    <dbReference type="NCBI Taxonomy" id="1567541"/>
    <lineage>
        <taxon>Eukaryota</taxon>
        <taxon>Fungi</taxon>
        <taxon>Dikarya</taxon>
        <taxon>Ascomycota</taxon>
        <taxon>Pezizomycotina</taxon>
        <taxon>Sordariomycetes</taxon>
        <taxon>Hypocreomycetidae</taxon>
        <taxon>Hypocreales</taxon>
        <taxon>Nectriaceae</taxon>
        <taxon>Fusarium</taxon>
        <taxon>Fusarium fujikuroi species complex</taxon>
    </lineage>
</organism>